<dbReference type="InterPro" id="IPR032675">
    <property type="entry name" value="LRR_dom_sf"/>
</dbReference>
<reference evidence="1 2" key="1">
    <citation type="submission" date="2021-04" db="EMBL/GenBank/DDBJ databases">
        <authorList>
            <person name="Ivanova A."/>
        </authorList>
    </citation>
    <scope>NUCLEOTIDE SEQUENCE [LARGE SCALE GENOMIC DNA]</scope>
    <source>
        <strain evidence="1 2">G18</strain>
    </source>
</reference>
<accession>A0ABS5BTQ0</accession>
<dbReference type="RefSeq" id="WP_210655017.1">
    <property type="nucleotide sequence ID" value="NZ_JAGKQQ010000001.1"/>
</dbReference>
<organism evidence="1 2">
    <name type="scientific">Gemmata palustris</name>
    <dbReference type="NCBI Taxonomy" id="2822762"/>
    <lineage>
        <taxon>Bacteria</taxon>
        <taxon>Pseudomonadati</taxon>
        <taxon>Planctomycetota</taxon>
        <taxon>Planctomycetia</taxon>
        <taxon>Gemmatales</taxon>
        <taxon>Gemmataceae</taxon>
        <taxon>Gemmata</taxon>
    </lineage>
</organism>
<dbReference type="Proteomes" id="UP000676565">
    <property type="component" value="Unassembled WGS sequence"/>
</dbReference>
<evidence type="ECO:0000313" key="1">
    <source>
        <dbReference type="EMBL" id="MBP3956675.1"/>
    </source>
</evidence>
<dbReference type="InterPro" id="IPR014338">
    <property type="entry name" value="CHP02996_rpt-companion-dom"/>
</dbReference>
<keyword evidence="2" id="KW-1185">Reference proteome</keyword>
<dbReference type="Gene3D" id="3.80.10.10">
    <property type="entry name" value="Ribonuclease Inhibitor"/>
    <property type="match status" value="2"/>
</dbReference>
<dbReference type="EMBL" id="JAGKQQ010000001">
    <property type="protein sequence ID" value="MBP3956675.1"/>
    <property type="molecule type" value="Genomic_DNA"/>
</dbReference>
<proteinExistence type="predicted"/>
<protein>
    <submittedName>
        <fullName evidence="1">TIGR02996 domain-containing protein</fullName>
    </submittedName>
</protein>
<dbReference type="NCBIfam" id="TIGR02996">
    <property type="entry name" value="rpt_mate_G_obs"/>
    <property type="match status" value="1"/>
</dbReference>
<evidence type="ECO:0000313" key="2">
    <source>
        <dbReference type="Proteomes" id="UP000676565"/>
    </source>
</evidence>
<gene>
    <name evidence="1" type="ORF">J8F10_15480</name>
</gene>
<dbReference type="SUPFAM" id="SSF52047">
    <property type="entry name" value="RNI-like"/>
    <property type="match status" value="1"/>
</dbReference>
<comment type="caution">
    <text evidence="1">The sequence shown here is derived from an EMBL/GenBank/DDBJ whole genome shotgun (WGS) entry which is preliminary data.</text>
</comment>
<sequence length="517" mass="55975">MSDRSALLAAICAHPGDDTPRLVFADWLDENEPDAKRSTAEPSAWAALIRTECELARLRDDDSAAAKVFDYCERMDRLAIDWVRWPRALPAVARRAELYRAAERLRPLSAKARTKGLPKSGAAGIVWDEDTDRGFPARVTVRNWKKFGAALPALAAACPRVRVDFDFDLVPTGHEAIKGLAAWCRDLSVHVSKPEHADMLVALSASPQAAGVRKLFVSSRDEHGTRALAAIADSPHWSGVNELSIHSAVELPADLRDRLFRAPHLRGLRAACFNGRGTAPTIEALCPLPRLRVLAFFDGALGDGEAVELANAPGLAALRELHIGDTGIADRGIGALLASLALCGLTVLHIESKAIEYQSLAHSMARGLRIAAFPKCRLNAASPLELECFRDHRSGVNEPRPADIVYFDAGTNLAQEDFGALLKWFGDRAPACFVLRESELGAEGARALATWPAAAHIDVLDFWGVEINATGAQALASSPYLAQLQYFRASPVDGTAHAILEAGFRNCFHIGGSRFRL</sequence>
<name>A0ABS5BTQ0_9BACT</name>